<dbReference type="EMBL" id="CP095049">
    <property type="protein sequence ID" value="UOQ52914.1"/>
    <property type="molecule type" value="Genomic_DNA"/>
</dbReference>
<keyword evidence="2" id="KW-1185">Reference proteome</keyword>
<organism evidence="1 2">
    <name type="scientific">Hymenobacter cellulosivorans</name>
    <dbReference type="NCBI Taxonomy" id="2932249"/>
    <lineage>
        <taxon>Bacteria</taxon>
        <taxon>Pseudomonadati</taxon>
        <taxon>Bacteroidota</taxon>
        <taxon>Cytophagia</taxon>
        <taxon>Cytophagales</taxon>
        <taxon>Hymenobacteraceae</taxon>
        <taxon>Hymenobacter</taxon>
    </lineage>
</organism>
<name>A0ABY4F8D6_9BACT</name>
<sequence length="164" mass="18106">MLPATGSAQQTPAWPRHPTTGRVEFTGVLPWPTPRPTLPQQQALVKRWYLAKLTAGNSGRLGKPDTLAATFAGQPTIAYLGSLTYTPDHTGVVDSVYDLLIWSVWYTVRLTPTAAGLTYHLSEFEFAETVYDAASSDSLEKMLPQYSGQLAVFHRRLRKALAGW</sequence>
<evidence type="ECO:0000313" key="2">
    <source>
        <dbReference type="Proteomes" id="UP000831785"/>
    </source>
</evidence>
<reference evidence="1 2" key="1">
    <citation type="submission" date="2022-04" db="EMBL/GenBank/DDBJ databases">
        <title>Hymenobacter sp. isolated from the air.</title>
        <authorList>
            <person name="Won M."/>
            <person name="Lee C.-M."/>
            <person name="Woen H.-Y."/>
            <person name="Kwon S.-W."/>
        </authorList>
    </citation>
    <scope>NUCLEOTIDE SEQUENCE [LARGE SCALE GENOMIC DNA]</scope>
    <source>
        <strain evidence="2">5116 S-27</strain>
    </source>
</reference>
<gene>
    <name evidence="1" type="ORF">MUN80_24630</name>
</gene>
<proteinExistence type="predicted"/>
<protein>
    <submittedName>
        <fullName evidence="1">Uncharacterized protein</fullName>
    </submittedName>
</protein>
<accession>A0ABY4F8D6</accession>
<dbReference type="Proteomes" id="UP000831785">
    <property type="component" value="Chromosome"/>
</dbReference>
<evidence type="ECO:0000313" key="1">
    <source>
        <dbReference type="EMBL" id="UOQ52914.1"/>
    </source>
</evidence>
<dbReference type="RefSeq" id="WP_244717394.1">
    <property type="nucleotide sequence ID" value="NZ_CP095049.1"/>
</dbReference>